<dbReference type="AlphaFoldDB" id="A0A9W8KWG8"/>
<feature type="compositionally biased region" description="Low complexity" evidence="1">
    <location>
        <begin position="140"/>
        <end position="161"/>
    </location>
</feature>
<feature type="compositionally biased region" description="Polar residues" evidence="1">
    <location>
        <begin position="314"/>
        <end position="326"/>
    </location>
</feature>
<dbReference type="Pfam" id="PF06991">
    <property type="entry name" value="MFAP1"/>
    <property type="match status" value="1"/>
</dbReference>
<reference evidence="3" key="1">
    <citation type="submission" date="2022-07" db="EMBL/GenBank/DDBJ databases">
        <title>Phylogenomic reconstructions and comparative analyses of Kickxellomycotina fungi.</title>
        <authorList>
            <person name="Reynolds N.K."/>
            <person name="Stajich J.E."/>
            <person name="Barry K."/>
            <person name="Grigoriev I.V."/>
            <person name="Crous P."/>
            <person name="Smith M.E."/>
        </authorList>
    </citation>
    <scope>NUCLEOTIDE SEQUENCE</scope>
    <source>
        <strain evidence="3">NRRL 3115</strain>
    </source>
</reference>
<feature type="compositionally biased region" description="Basic residues" evidence="1">
    <location>
        <begin position="355"/>
        <end position="365"/>
    </location>
</feature>
<organism evidence="3 4">
    <name type="scientific">Coemansia spiralis</name>
    <dbReference type="NCBI Taxonomy" id="417178"/>
    <lineage>
        <taxon>Eukaryota</taxon>
        <taxon>Fungi</taxon>
        <taxon>Fungi incertae sedis</taxon>
        <taxon>Zoopagomycota</taxon>
        <taxon>Kickxellomycotina</taxon>
        <taxon>Kickxellomycetes</taxon>
        <taxon>Kickxellales</taxon>
        <taxon>Kickxellaceae</taxon>
        <taxon>Coemansia</taxon>
    </lineage>
</organism>
<feature type="compositionally biased region" description="Basic and acidic residues" evidence="1">
    <location>
        <begin position="283"/>
        <end position="312"/>
    </location>
</feature>
<evidence type="ECO:0000256" key="1">
    <source>
        <dbReference type="SAM" id="MobiDB-lite"/>
    </source>
</evidence>
<feature type="region of interest" description="Disordered" evidence="1">
    <location>
        <begin position="182"/>
        <end position="215"/>
    </location>
</feature>
<feature type="region of interest" description="Disordered" evidence="1">
    <location>
        <begin position="228"/>
        <end position="249"/>
    </location>
</feature>
<gene>
    <name evidence="3" type="ORF">GGI25_005053</name>
</gene>
<evidence type="ECO:0000313" key="3">
    <source>
        <dbReference type="EMBL" id="KAJ2672555.1"/>
    </source>
</evidence>
<feature type="compositionally biased region" description="Low complexity" evidence="1">
    <location>
        <begin position="104"/>
        <end position="127"/>
    </location>
</feature>
<feature type="compositionally biased region" description="Basic residues" evidence="1">
    <location>
        <begin position="382"/>
        <end position="392"/>
    </location>
</feature>
<evidence type="ECO:0000259" key="2">
    <source>
        <dbReference type="Pfam" id="PF06991"/>
    </source>
</evidence>
<protein>
    <recommendedName>
        <fullName evidence="2">Micro-fibrillar-associated protein 1 C-terminal domain-containing protein</fullName>
    </recommendedName>
</protein>
<dbReference type="InterPro" id="IPR033194">
    <property type="entry name" value="MFAP1"/>
</dbReference>
<feature type="compositionally biased region" description="Basic and acidic residues" evidence="1">
    <location>
        <begin position="130"/>
        <end position="139"/>
    </location>
</feature>
<feature type="domain" description="Micro-fibrillar-associated protein 1 C-terminal" evidence="2">
    <location>
        <begin position="165"/>
        <end position="312"/>
    </location>
</feature>
<dbReference type="PANTHER" id="PTHR15327">
    <property type="entry name" value="MICROFIBRIL-ASSOCIATED PROTEIN"/>
    <property type="match status" value="1"/>
</dbReference>
<dbReference type="EMBL" id="JANBTW010000080">
    <property type="protein sequence ID" value="KAJ2672555.1"/>
    <property type="molecule type" value="Genomic_DNA"/>
</dbReference>
<dbReference type="OrthoDB" id="1111734at2759"/>
<feature type="region of interest" description="Disordered" evidence="1">
    <location>
        <begin position="1"/>
        <end position="166"/>
    </location>
</feature>
<feature type="compositionally biased region" description="Basic and acidic residues" evidence="1">
    <location>
        <begin position="66"/>
        <end position="82"/>
    </location>
</feature>
<feature type="region of interest" description="Disordered" evidence="1">
    <location>
        <begin position="270"/>
        <end position="392"/>
    </location>
</feature>
<evidence type="ECO:0000313" key="4">
    <source>
        <dbReference type="Proteomes" id="UP001151518"/>
    </source>
</evidence>
<comment type="caution">
    <text evidence="3">The sequence shown here is derived from an EMBL/GenBank/DDBJ whole genome shotgun (WGS) entry which is preliminary data.</text>
</comment>
<feature type="compositionally biased region" description="Acidic residues" evidence="1">
    <location>
        <begin position="235"/>
        <end position="249"/>
    </location>
</feature>
<dbReference type="Proteomes" id="UP001151518">
    <property type="component" value="Unassembled WGS sequence"/>
</dbReference>
<name>A0A9W8KWG8_9FUNG</name>
<proteinExistence type="predicted"/>
<sequence>MSKPQDTRKPTASVATSGVKVQRYFPGKAPDEHIDDLSASESEEEAAEYRSSIQTSEAATIAISDLKGKAPVTREVDKKENTSDEDSESDAETRRLLHARLRARQMAAEGNSSSNSDSDSSASSAASGLRHREAMRRPLSESSNSEATSDSEGRSTYTDSDYSGDDYAPRVLLKPMFVPKSQRLASTLPKPLNPDDTKDTENADAGEAELKKQERRIESVRLAAEEAIRARQQPEIDEADELDVDDTDDVDVEAEFEAWRLRELLRIKRDKEEKEEADIEETDRERVKNMTEEEKNLEGIERARKQREEKAQEIASQRESAATISTSEKKLSSAGTDLSDKLTQDMLEYALRQNSNRKRTGKWRGYKKEDTSSGQSLWNGGSHHHRRGRKTS</sequence>
<accession>A0A9W8KWG8</accession>
<dbReference type="InterPro" id="IPR009730">
    <property type="entry name" value="MFAP1_C"/>
</dbReference>